<dbReference type="AlphaFoldDB" id="A0A382X2I1"/>
<dbReference type="EMBL" id="UINC01164113">
    <property type="protein sequence ID" value="SVD64785.1"/>
    <property type="molecule type" value="Genomic_DNA"/>
</dbReference>
<sequence length="69" mass="8188">PDHPIYKGKYQVYPVNSLEDYKRQREEKEGLQNIFLERIDPKKSREEIKQQLISALIKNGLKFADKKGK</sequence>
<accession>A0A382X2I1</accession>
<protein>
    <submittedName>
        <fullName evidence="1">Uncharacterized protein</fullName>
    </submittedName>
</protein>
<reference evidence="1" key="1">
    <citation type="submission" date="2018-05" db="EMBL/GenBank/DDBJ databases">
        <authorList>
            <person name="Lanie J.A."/>
            <person name="Ng W.-L."/>
            <person name="Kazmierczak K.M."/>
            <person name="Andrzejewski T.M."/>
            <person name="Davidsen T.M."/>
            <person name="Wayne K.J."/>
            <person name="Tettelin H."/>
            <person name="Glass J.I."/>
            <person name="Rusch D."/>
            <person name="Podicherti R."/>
            <person name="Tsui H.-C.T."/>
            <person name="Winkler M.E."/>
        </authorList>
    </citation>
    <scope>NUCLEOTIDE SEQUENCE</scope>
</reference>
<organism evidence="1">
    <name type="scientific">marine metagenome</name>
    <dbReference type="NCBI Taxonomy" id="408172"/>
    <lineage>
        <taxon>unclassified sequences</taxon>
        <taxon>metagenomes</taxon>
        <taxon>ecological metagenomes</taxon>
    </lineage>
</organism>
<proteinExistence type="predicted"/>
<gene>
    <name evidence="1" type="ORF">METZ01_LOCUS417639</name>
</gene>
<feature type="non-terminal residue" evidence="1">
    <location>
        <position position="1"/>
    </location>
</feature>
<evidence type="ECO:0000313" key="1">
    <source>
        <dbReference type="EMBL" id="SVD64785.1"/>
    </source>
</evidence>
<name>A0A382X2I1_9ZZZZ</name>